<name>A0A158L0Z8_9BURK</name>
<comment type="caution">
    <text evidence="1">The sequence shown here is derived from an EMBL/GenBank/DDBJ whole genome shotgun (WGS) entry which is preliminary data.</text>
</comment>
<protein>
    <submittedName>
        <fullName evidence="1">Uncharacterized protein</fullName>
    </submittedName>
</protein>
<dbReference type="RefSeq" id="WP_087649994.1">
    <property type="nucleotide sequence ID" value="NZ_FCON02000260.1"/>
</dbReference>
<dbReference type="AlphaFoldDB" id="A0A158L0Z8"/>
<organism evidence="1 2">
    <name type="scientific">Caballeronia choica</name>
    <dbReference type="NCBI Taxonomy" id="326476"/>
    <lineage>
        <taxon>Bacteria</taxon>
        <taxon>Pseudomonadati</taxon>
        <taxon>Pseudomonadota</taxon>
        <taxon>Betaproteobacteria</taxon>
        <taxon>Burkholderiales</taxon>
        <taxon>Burkholderiaceae</taxon>
        <taxon>Caballeronia</taxon>
    </lineage>
</organism>
<reference evidence="1" key="1">
    <citation type="submission" date="2016-01" db="EMBL/GenBank/DDBJ databases">
        <authorList>
            <person name="Peeters C."/>
        </authorList>
    </citation>
    <scope>NUCLEOTIDE SEQUENCE [LARGE SCALE GENOMIC DNA]</scope>
    <source>
        <strain evidence="1">LMG 22940</strain>
    </source>
</reference>
<dbReference type="Proteomes" id="UP000054770">
    <property type="component" value="Unassembled WGS sequence"/>
</dbReference>
<dbReference type="EMBL" id="FCON02000260">
    <property type="protein sequence ID" value="SAL87032.1"/>
    <property type="molecule type" value="Genomic_DNA"/>
</dbReference>
<gene>
    <name evidence="1" type="ORF">AWB68_08248</name>
</gene>
<dbReference type="OrthoDB" id="8778896at2"/>
<proteinExistence type="predicted"/>
<evidence type="ECO:0000313" key="2">
    <source>
        <dbReference type="Proteomes" id="UP000054770"/>
    </source>
</evidence>
<evidence type="ECO:0000313" key="1">
    <source>
        <dbReference type="EMBL" id="SAL87032.1"/>
    </source>
</evidence>
<sequence>MNTLTIIDIPVAIDLEHEQMTEIQGGMKKLPFQTNSIGPVTADGDPVDVYVDGVLVNSVRDGFAH</sequence>
<accession>A0A158L0Z8</accession>
<keyword evidence="2" id="KW-1185">Reference proteome</keyword>